<dbReference type="PANTHER" id="PTHR30363:SF4">
    <property type="entry name" value="GLYCEROL-3-PHOSPHATE REGULON REPRESSOR"/>
    <property type="match status" value="1"/>
</dbReference>
<dbReference type="PRINTS" id="PR00037">
    <property type="entry name" value="HTHLACR"/>
</dbReference>
<dbReference type="SUPFAM" id="SSF46785">
    <property type="entry name" value="Winged helix' DNA-binding domain"/>
    <property type="match status" value="1"/>
</dbReference>
<evidence type="ECO:0000256" key="1">
    <source>
        <dbReference type="ARBA" id="ARBA00022491"/>
    </source>
</evidence>
<dbReference type="InterPro" id="IPR037171">
    <property type="entry name" value="NagB/RpiA_transferase-like"/>
</dbReference>
<dbReference type="SMART" id="SM00420">
    <property type="entry name" value="HTH_DEOR"/>
    <property type="match status" value="1"/>
</dbReference>
<dbReference type="Proteomes" id="UP000239735">
    <property type="component" value="Unassembled WGS sequence"/>
</dbReference>
<dbReference type="Pfam" id="PF08220">
    <property type="entry name" value="HTH_DeoR"/>
    <property type="match status" value="1"/>
</dbReference>
<dbReference type="SUPFAM" id="SSF100950">
    <property type="entry name" value="NagB/RpiA/CoA transferase-like"/>
    <property type="match status" value="1"/>
</dbReference>
<dbReference type="InterPro" id="IPR036390">
    <property type="entry name" value="WH_DNA-bd_sf"/>
</dbReference>
<dbReference type="InterPro" id="IPR014036">
    <property type="entry name" value="DeoR-like_C"/>
</dbReference>
<dbReference type="SMART" id="SM01134">
    <property type="entry name" value="DeoRC"/>
    <property type="match status" value="1"/>
</dbReference>
<evidence type="ECO:0000313" key="5">
    <source>
        <dbReference type="EMBL" id="SPE17429.1"/>
    </source>
</evidence>
<dbReference type="PROSITE" id="PS51000">
    <property type="entry name" value="HTH_DEOR_2"/>
    <property type="match status" value="1"/>
</dbReference>
<gene>
    <name evidence="5" type="ORF">SBA5_100026</name>
</gene>
<sequence>MLETRDFIDSETLCRELDASESSVRRDLDILEQEGLLRRVYGGAVAVQSLPGRAFDYAAESVRLSEEKDRIGKLTAGLIEDGQTVILDGGSTVAAVARELASKSLHIVTNSLPIAETFESLRNIELTLTGGYLDPRLRVMLGPFCEQMLGAIRADAVIMGIGGITESGISNNNTLVVGSEQKMIEVASRVILVADHTKFGRGGMIPVAPLNAAHVVVSDAGLGSEYVALLRDNGIQVLLA</sequence>
<dbReference type="InterPro" id="IPR050313">
    <property type="entry name" value="Carb_Metab_HTH_regulators"/>
</dbReference>
<dbReference type="EMBL" id="OKRB01000002">
    <property type="protein sequence ID" value="SPE17429.1"/>
    <property type="molecule type" value="Genomic_DNA"/>
</dbReference>
<proteinExistence type="predicted"/>
<name>A0A2N9L2H1_9BACT</name>
<protein>
    <submittedName>
        <fullName evidence="5">Transcriptional regulator of sugar metabolism</fullName>
    </submittedName>
</protein>
<dbReference type="GO" id="GO:0003700">
    <property type="term" value="F:DNA-binding transcription factor activity"/>
    <property type="evidence" value="ECO:0007669"/>
    <property type="project" value="InterPro"/>
</dbReference>
<dbReference type="Pfam" id="PF00455">
    <property type="entry name" value="DeoRC"/>
    <property type="match status" value="1"/>
</dbReference>
<keyword evidence="3" id="KW-0804">Transcription</keyword>
<dbReference type="AlphaFoldDB" id="A0A2N9L2H1"/>
<keyword evidence="2" id="KW-0805">Transcription regulation</keyword>
<dbReference type="InterPro" id="IPR001034">
    <property type="entry name" value="DeoR_HTH"/>
</dbReference>
<dbReference type="PANTHER" id="PTHR30363">
    <property type="entry name" value="HTH-TYPE TRANSCRIPTIONAL REGULATOR SRLR-RELATED"/>
    <property type="match status" value="1"/>
</dbReference>
<evidence type="ECO:0000313" key="6">
    <source>
        <dbReference type="Proteomes" id="UP000239735"/>
    </source>
</evidence>
<organism evidence="5 6">
    <name type="scientific">Candidatus Sulfuritelmatomonas gaucii</name>
    <dbReference type="NCBI Taxonomy" id="2043161"/>
    <lineage>
        <taxon>Bacteria</taxon>
        <taxon>Pseudomonadati</taxon>
        <taxon>Acidobacteriota</taxon>
        <taxon>Terriglobia</taxon>
        <taxon>Terriglobales</taxon>
        <taxon>Acidobacteriaceae</taxon>
        <taxon>Candidatus Sulfuritelmatomonas</taxon>
    </lineage>
</organism>
<reference evidence="6" key="1">
    <citation type="submission" date="2018-02" db="EMBL/GenBank/DDBJ databases">
        <authorList>
            <person name="Hausmann B."/>
        </authorList>
    </citation>
    <scope>NUCLEOTIDE SEQUENCE [LARGE SCALE GENOMIC DNA]</scope>
    <source>
        <strain evidence="6">Peat soil MAG SbA5</strain>
    </source>
</reference>
<feature type="domain" description="HTH deoR-type" evidence="4">
    <location>
        <begin position="1"/>
        <end position="46"/>
    </location>
</feature>
<evidence type="ECO:0000256" key="3">
    <source>
        <dbReference type="ARBA" id="ARBA00023163"/>
    </source>
</evidence>
<evidence type="ECO:0000259" key="4">
    <source>
        <dbReference type="PROSITE" id="PS51000"/>
    </source>
</evidence>
<evidence type="ECO:0000256" key="2">
    <source>
        <dbReference type="ARBA" id="ARBA00023015"/>
    </source>
</evidence>
<dbReference type="Gene3D" id="3.40.50.1360">
    <property type="match status" value="1"/>
</dbReference>
<accession>A0A2N9L2H1</accession>
<keyword evidence="1" id="KW-0678">Repressor</keyword>